<keyword evidence="2" id="KW-1185">Reference proteome</keyword>
<reference evidence="2" key="1">
    <citation type="journal article" date="2020" name="Stud. Mycol.">
        <title>101 Dothideomycetes genomes: A test case for predicting lifestyles and emergence of pathogens.</title>
        <authorList>
            <person name="Haridas S."/>
            <person name="Albert R."/>
            <person name="Binder M."/>
            <person name="Bloem J."/>
            <person name="LaButti K."/>
            <person name="Salamov A."/>
            <person name="Andreopoulos B."/>
            <person name="Baker S."/>
            <person name="Barry K."/>
            <person name="Bills G."/>
            <person name="Bluhm B."/>
            <person name="Cannon C."/>
            <person name="Castanera R."/>
            <person name="Culley D."/>
            <person name="Daum C."/>
            <person name="Ezra D."/>
            <person name="Gonzalez J."/>
            <person name="Henrissat B."/>
            <person name="Kuo A."/>
            <person name="Liang C."/>
            <person name="Lipzen A."/>
            <person name="Lutzoni F."/>
            <person name="Magnuson J."/>
            <person name="Mondo S."/>
            <person name="Nolan M."/>
            <person name="Ohm R."/>
            <person name="Pangilinan J."/>
            <person name="Park H.-J."/>
            <person name="Ramirez L."/>
            <person name="Alfaro M."/>
            <person name="Sun H."/>
            <person name="Tritt A."/>
            <person name="Yoshinaga Y."/>
            <person name="Zwiers L.-H."/>
            <person name="Turgeon B."/>
            <person name="Goodwin S."/>
            <person name="Spatafora J."/>
            <person name="Crous P."/>
            <person name="Grigoriev I."/>
        </authorList>
    </citation>
    <scope>NUCLEOTIDE SEQUENCE [LARGE SCALE GENOMIC DNA]</scope>
    <source>
        <strain evidence="2">CBS 304.66</strain>
    </source>
</reference>
<name>A0A9P4KC66_9PLEO</name>
<sequence>MDIIYSQSFLIVVVVDGLDANSGPPGVISGMRPAILPSPSSHQRSFSLSLIGDILDMPWKTRYRSREWTFQELTLSKRLLNARDFGTPKCLYKDQIGGSLTGEGQKEPLCLFKLFLRGFPNLVFVGSGSSSISTAPPSTFDPQNPTRAIAAKKRFLNDRATQLPLDA</sequence>
<dbReference type="EMBL" id="ML986602">
    <property type="protein sequence ID" value="KAF2265895.1"/>
    <property type="molecule type" value="Genomic_DNA"/>
</dbReference>
<evidence type="ECO:0000313" key="1">
    <source>
        <dbReference type="EMBL" id="KAF2265895.1"/>
    </source>
</evidence>
<accession>A0A9P4KC66</accession>
<evidence type="ECO:0008006" key="3">
    <source>
        <dbReference type="Google" id="ProtNLM"/>
    </source>
</evidence>
<dbReference type="AlphaFoldDB" id="A0A9P4KC66"/>
<proteinExistence type="predicted"/>
<protein>
    <recommendedName>
        <fullName evidence="3">Heterokaryon incompatibility domain-containing protein</fullName>
    </recommendedName>
</protein>
<comment type="caution">
    <text evidence="1">The sequence shown here is derived from an EMBL/GenBank/DDBJ whole genome shotgun (WGS) entry which is preliminary data.</text>
</comment>
<organism evidence="1 2">
    <name type="scientific">Lojkania enalia</name>
    <dbReference type="NCBI Taxonomy" id="147567"/>
    <lineage>
        <taxon>Eukaryota</taxon>
        <taxon>Fungi</taxon>
        <taxon>Dikarya</taxon>
        <taxon>Ascomycota</taxon>
        <taxon>Pezizomycotina</taxon>
        <taxon>Dothideomycetes</taxon>
        <taxon>Pleosporomycetidae</taxon>
        <taxon>Pleosporales</taxon>
        <taxon>Pleosporales incertae sedis</taxon>
        <taxon>Lojkania</taxon>
    </lineage>
</organism>
<evidence type="ECO:0000313" key="2">
    <source>
        <dbReference type="Proteomes" id="UP000800093"/>
    </source>
</evidence>
<gene>
    <name evidence="1" type="ORF">CC78DRAFT_578747</name>
</gene>
<dbReference type="Proteomes" id="UP000800093">
    <property type="component" value="Unassembled WGS sequence"/>
</dbReference>